<protein>
    <recommendedName>
        <fullName evidence="3">DUF3892 domain-containing protein</fullName>
    </recommendedName>
</protein>
<keyword evidence="2" id="KW-1185">Reference proteome</keyword>
<reference evidence="1 2" key="1">
    <citation type="submission" date="2023-07" db="EMBL/GenBank/DDBJ databases">
        <title>Genomic Encyclopedia of Type Strains, Phase IV (KMG-IV): sequencing the most valuable type-strain genomes for metagenomic binning, comparative biology and taxonomic classification.</title>
        <authorList>
            <person name="Goeker M."/>
        </authorList>
    </citation>
    <scope>NUCLEOTIDE SEQUENCE [LARGE SCALE GENOMIC DNA]</scope>
    <source>
        <strain evidence="1 2">DSM 4006</strain>
    </source>
</reference>
<comment type="caution">
    <text evidence="1">The sequence shown here is derived from an EMBL/GenBank/DDBJ whole genome shotgun (WGS) entry which is preliminary data.</text>
</comment>
<organism evidence="1 2">
    <name type="scientific">Alicyclobacillus cycloheptanicus</name>
    <dbReference type="NCBI Taxonomy" id="1457"/>
    <lineage>
        <taxon>Bacteria</taxon>
        <taxon>Bacillati</taxon>
        <taxon>Bacillota</taxon>
        <taxon>Bacilli</taxon>
        <taxon>Bacillales</taxon>
        <taxon>Alicyclobacillaceae</taxon>
        <taxon>Alicyclobacillus</taxon>
    </lineage>
</organism>
<dbReference type="Proteomes" id="UP001232973">
    <property type="component" value="Unassembled WGS sequence"/>
</dbReference>
<dbReference type="RefSeq" id="WP_274455581.1">
    <property type="nucleotide sequence ID" value="NZ_CP067097.1"/>
</dbReference>
<accession>A0ABT9XNA2</accession>
<evidence type="ECO:0008006" key="3">
    <source>
        <dbReference type="Google" id="ProtNLM"/>
    </source>
</evidence>
<proteinExistence type="predicted"/>
<name>A0ABT9XNA2_9BACL</name>
<evidence type="ECO:0000313" key="2">
    <source>
        <dbReference type="Proteomes" id="UP001232973"/>
    </source>
</evidence>
<gene>
    <name evidence="1" type="ORF">J2S03_003488</name>
</gene>
<sequence length="76" mass="8451">MGTKFVRVRKNWRGEITHLLTNDGQVVSIQEARRMAMNGEVDSLTDVHADGTWEIDATAGTSQYAEGANLDELPEF</sequence>
<dbReference type="EMBL" id="JAUSTP010000062">
    <property type="protein sequence ID" value="MDQ0191615.1"/>
    <property type="molecule type" value="Genomic_DNA"/>
</dbReference>
<evidence type="ECO:0000313" key="1">
    <source>
        <dbReference type="EMBL" id="MDQ0191615.1"/>
    </source>
</evidence>